<name>A0A0F5YLG5_9CYAN</name>
<dbReference type="OrthoDB" id="456093at2"/>
<organism evidence="1 2">
    <name type="scientific">Limnoraphis robusta CS-951</name>
    <dbReference type="NCBI Taxonomy" id="1637645"/>
    <lineage>
        <taxon>Bacteria</taxon>
        <taxon>Bacillati</taxon>
        <taxon>Cyanobacteriota</taxon>
        <taxon>Cyanophyceae</taxon>
        <taxon>Oscillatoriophycideae</taxon>
        <taxon>Oscillatoriales</taxon>
        <taxon>Sirenicapillariaceae</taxon>
        <taxon>Limnoraphis</taxon>
    </lineage>
</organism>
<gene>
    <name evidence="1" type="ORF">WN50_01575</name>
</gene>
<proteinExistence type="predicted"/>
<dbReference type="AlphaFoldDB" id="A0A0F5YLG5"/>
<dbReference type="EMBL" id="LATL02000252">
    <property type="protein sequence ID" value="KKD39749.1"/>
    <property type="molecule type" value="Genomic_DNA"/>
</dbReference>
<dbReference type="Proteomes" id="UP000033607">
    <property type="component" value="Unassembled WGS sequence"/>
</dbReference>
<sequence length="135" mass="15902">MAWESYKLDQYAHDLVLKHRDNNKDVLNQAHKMRMTAAYGLERFWGEQIRLEGDQKAYWKDTWEALVKIMAKAKVKIPNDDVGNDTEKIKAMAEKLWNFDQNQRKVALAVLIQLCDSMVWWTQRYKGNGGRKENA</sequence>
<protein>
    <recommendedName>
        <fullName evidence="3">CRISPR type III-B/RAMP module-associated protein Cmr5</fullName>
    </recommendedName>
</protein>
<reference evidence="1 2" key="1">
    <citation type="submission" date="2015-06" db="EMBL/GenBank/DDBJ databases">
        <title>Draft genome assembly of filamentous brackish cyanobacterium Limnoraphis robusta strain CS-951.</title>
        <authorList>
            <person name="Willis A."/>
            <person name="Parks M."/>
            <person name="Burford M.A."/>
        </authorList>
    </citation>
    <scope>NUCLEOTIDE SEQUENCE [LARGE SCALE GENOMIC DNA]</scope>
    <source>
        <strain evidence="1 2">CS-951</strain>
    </source>
</reference>
<comment type="caution">
    <text evidence="1">The sequence shown here is derived from an EMBL/GenBank/DDBJ whole genome shotgun (WGS) entry which is preliminary data.</text>
</comment>
<evidence type="ECO:0000313" key="2">
    <source>
        <dbReference type="Proteomes" id="UP000033607"/>
    </source>
</evidence>
<evidence type="ECO:0000313" key="1">
    <source>
        <dbReference type="EMBL" id="KKD39749.1"/>
    </source>
</evidence>
<dbReference type="RefSeq" id="WP_046276743.1">
    <property type="nucleotide sequence ID" value="NZ_LATL02000252.1"/>
</dbReference>
<accession>A0A0F5YLG5</accession>
<dbReference type="PATRIC" id="fig|1637645.4.peg.4942"/>
<evidence type="ECO:0008006" key="3">
    <source>
        <dbReference type="Google" id="ProtNLM"/>
    </source>
</evidence>